<dbReference type="PROSITE" id="PS51257">
    <property type="entry name" value="PROKAR_LIPOPROTEIN"/>
    <property type="match status" value="1"/>
</dbReference>
<gene>
    <name evidence="2" type="ORF">GCM10011532_07890</name>
</gene>
<evidence type="ECO:0000313" key="2">
    <source>
        <dbReference type="EMBL" id="GGG26917.1"/>
    </source>
</evidence>
<dbReference type="RefSeq" id="WP_011709929.1">
    <property type="nucleotide sequence ID" value="NZ_BMIX01000001.1"/>
</dbReference>
<proteinExistence type="predicted"/>
<feature type="signal peptide" evidence="1">
    <location>
        <begin position="1"/>
        <end position="19"/>
    </location>
</feature>
<protein>
    <recommendedName>
        <fullName evidence="4">Membrane or secreted protein</fullName>
    </recommendedName>
</protein>
<name>A0ABQ1WD56_9FLAO</name>
<accession>A0ABQ1WD56</accession>
<feature type="chain" id="PRO_5046813139" description="Membrane or secreted protein" evidence="1">
    <location>
        <begin position="20"/>
        <end position="327"/>
    </location>
</feature>
<evidence type="ECO:0000313" key="3">
    <source>
        <dbReference type="Proteomes" id="UP000605733"/>
    </source>
</evidence>
<reference evidence="3" key="1">
    <citation type="journal article" date="2019" name="Int. J. Syst. Evol. Microbiol.">
        <title>The Global Catalogue of Microorganisms (GCM) 10K type strain sequencing project: providing services to taxonomists for standard genome sequencing and annotation.</title>
        <authorList>
            <consortium name="The Broad Institute Genomics Platform"/>
            <consortium name="The Broad Institute Genome Sequencing Center for Infectious Disease"/>
            <person name="Wu L."/>
            <person name="Ma J."/>
        </authorList>
    </citation>
    <scope>NUCLEOTIDE SEQUENCE [LARGE SCALE GENOMIC DNA]</scope>
    <source>
        <strain evidence="3">CGMCC 1.15422</strain>
    </source>
</reference>
<evidence type="ECO:0000256" key="1">
    <source>
        <dbReference type="SAM" id="SignalP"/>
    </source>
</evidence>
<keyword evidence="3" id="KW-1185">Reference proteome</keyword>
<keyword evidence="1" id="KW-0732">Signal</keyword>
<evidence type="ECO:0008006" key="4">
    <source>
        <dbReference type="Google" id="ProtNLM"/>
    </source>
</evidence>
<sequence>MKKIRNYLASVIIIALVFAGCSKEENPGTVISDDNMASISFATVLNDLTNRAQLDKAHVSGFPLCSDAIPSYVIVTITGEGYDGPENLEISVSPNPGDYDNDGEAEYFTLESDDLELPEGTYILTDFAVYDSGDNLIWVAPKDGSTLANYVDDALPTIINLSAGTKKYVDVEVLCYDKRMVNEYGYLFFELETNVALDFCFFANYCDENGRHFTAMYSVNIWYGTDSNGAVLYSGVSPEGQQTDAGEYFTEPVCFALPMPADGVEDDENYLYYEVSLMPWDGNYATPPTIVESGMLSLDDIEANFDGDDDVDYEHIRFGCDDEDGPQ</sequence>
<comment type="caution">
    <text evidence="2">The sequence shown here is derived from an EMBL/GenBank/DDBJ whole genome shotgun (WGS) entry which is preliminary data.</text>
</comment>
<organism evidence="2 3">
    <name type="scientific">Christiangramia forsetii</name>
    <dbReference type="NCBI Taxonomy" id="411153"/>
    <lineage>
        <taxon>Bacteria</taxon>
        <taxon>Pseudomonadati</taxon>
        <taxon>Bacteroidota</taxon>
        <taxon>Flavobacteriia</taxon>
        <taxon>Flavobacteriales</taxon>
        <taxon>Flavobacteriaceae</taxon>
        <taxon>Christiangramia</taxon>
    </lineage>
</organism>
<dbReference type="EMBL" id="BMIX01000001">
    <property type="protein sequence ID" value="GGG26917.1"/>
    <property type="molecule type" value="Genomic_DNA"/>
</dbReference>
<dbReference type="Proteomes" id="UP000605733">
    <property type="component" value="Unassembled WGS sequence"/>
</dbReference>